<protein>
    <recommendedName>
        <fullName evidence="2">DUF4476 domain-containing protein</fullName>
    </recommendedName>
</protein>
<feature type="compositionally biased region" description="Low complexity" evidence="1">
    <location>
        <begin position="172"/>
        <end position="191"/>
    </location>
</feature>
<feature type="domain" description="DUF4476" evidence="2">
    <location>
        <begin position="215"/>
        <end position="304"/>
    </location>
</feature>
<feature type="region of interest" description="Disordered" evidence="1">
    <location>
        <begin position="170"/>
        <end position="195"/>
    </location>
</feature>
<comment type="caution">
    <text evidence="3">The sequence shown here is derived from an EMBL/GenBank/DDBJ whole genome shotgun (WGS) entry which is preliminary data.</text>
</comment>
<organism evidence="3 4">
    <name type="scientific">Wandonia haliotis</name>
    <dbReference type="NCBI Taxonomy" id="574963"/>
    <lineage>
        <taxon>Bacteria</taxon>
        <taxon>Pseudomonadati</taxon>
        <taxon>Bacteroidota</taxon>
        <taxon>Flavobacteriia</taxon>
        <taxon>Flavobacteriales</taxon>
        <taxon>Crocinitomicaceae</taxon>
        <taxon>Wandonia</taxon>
    </lineage>
</organism>
<gene>
    <name evidence="3" type="ORF">GCM10009118_05550</name>
</gene>
<dbReference type="EMBL" id="BAAAFH010000003">
    <property type="protein sequence ID" value="GAA0874147.1"/>
    <property type="molecule type" value="Genomic_DNA"/>
</dbReference>
<name>A0ABN1MLI3_9FLAO</name>
<dbReference type="InterPro" id="IPR028011">
    <property type="entry name" value="DUF4476"/>
</dbReference>
<proteinExistence type="predicted"/>
<evidence type="ECO:0000313" key="4">
    <source>
        <dbReference type="Proteomes" id="UP001501126"/>
    </source>
</evidence>
<evidence type="ECO:0000313" key="3">
    <source>
        <dbReference type="EMBL" id="GAA0874147.1"/>
    </source>
</evidence>
<accession>A0ABN1MLI3</accession>
<evidence type="ECO:0000259" key="2">
    <source>
        <dbReference type="Pfam" id="PF14771"/>
    </source>
</evidence>
<evidence type="ECO:0000256" key="1">
    <source>
        <dbReference type="SAM" id="MobiDB-lite"/>
    </source>
</evidence>
<keyword evidence="4" id="KW-1185">Reference proteome</keyword>
<reference evidence="3 4" key="1">
    <citation type="journal article" date="2019" name="Int. J. Syst. Evol. Microbiol.">
        <title>The Global Catalogue of Microorganisms (GCM) 10K type strain sequencing project: providing services to taxonomists for standard genome sequencing and annotation.</title>
        <authorList>
            <consortium name="The Broad Institute Genomics Platform"/>
            <consortium name="The Broad Institute Genome Sequencing Center for Infectious Disease"/>
            <person name="Wu L."/>
            <person name="Ma J."/>
        </authorList>
    </citation>
    <scope>NUCLEOTIDE SEQUENCE [LARGE SCALE GENOMIC DNA]</scope>
    <source>
        <strain evidence="3 4">JCM 16083</strain>
    </source>
</reference>
<sequence length="309" mass="34383">MAQQQTNLVFFSEQGEQFLVVLNGVQQNFNPQTNVKVTNLIQPYYKVKIRFVDGRTPDIDKTINFNAGTETTFIVKKTKKENYVLRWLSEVPIMQAPQNVANQNIVVFSTMPPVDPALNGTVNNTTTTVVHSETNAPSQQSGNVSMGVNINDPELGVNMNINVNASETGMHTQNNTTTYSQTQTTTTYSTGSTGGQIQRPGVNGYTGTVGCAWPMDATSFSNAYASIQSKDFEDSKLTIAKQVIKNNCLSSDQVKQIMLLFDFESTRLELAKFAYGYTYDIGNYYLLNDAFDFESSIDELNSYIEGYQR</sequence>
<dbReference type="Proteomes" id="UP001501126">
    <property type="component" value="Unassembled WGS sequence"/>
</dbReference>
<dbReference type="Pfam" id="PF14771">
    <property type="entry name" value="DUF4476"/>
    <property type="match status" value="1"/>
</dbReference>